<keyword evidence="1" id="KW-0812">Transmembrane</keyword>
<protein>
    <submittedName>
        <fullName evidence="2">Uncharacterized protein</fullName>
    </submittedName>
</protein>
<dbReference type="AlphaFoldDB" id="A0A2U2N9S5"/>
<keyword evidence="1" id="KW-0472">Membrane</keyword>
<organism evidence="2 3">
    <name type="scientific">Sediminicurvatus halobius</name>
    <dbReference type="NCBI Taxonomy" id="2182432"/>
    <lineage>
        <taxon>Bacteria</taxon>
        <taxon>Pseudomonadati</taxon>
        <taxon>Pseudomonadota</taxon>
        <taxon>Gammaproteobacteria</taxon>
        <taxon>Chromatiales</taxon>
        <taxon>Ectothiorhodospiraceae</taxon>
        <taxon>Sediminicurvatus</taxon>
    </lineage>
</organism>
<dbReference type="Proteomes" id="UP000245474">
    <property type="component" value="Unassembled WGS sequence"/>
</dbReference>
<feature type="transmembrane region" description="Helical" evidence="1">
    <location>
        <begin position="43"/>
        <end position="61"/>
    </location>
</feature>
<gene>
    <name evidence="2" type="ORF">DEM34_00925</name>
</gene>
<proteinExistence type="predicted"/>
<dbReference type="EMBL" id="QFFI01000001">
    <property type="protein sequence ID" value="PWG65857.1"/>
    <property type="molecule type" value="Genomic_DNA"/>
</dbReference>
<reference evidence="2 3" key="1">
    <citation type="submission" date="2018-05" db="EMBL/GenBank/DDBJ databases">
        <title>Spiribacter halobius sp. nov., a moderately halophilic bacterium isolated from marine solar saltern.</title>
        <authorList>
            <person name="Zheng W.-S."/>
            <person name="Lu D.-C."/>
            <person name="Du Z.-J."/>
        </authorList>
    </citation>
    <scope>NUCLEOTIDE SEQUENCE [LARGE SCALE GENOMIC DNA]</scope>
    <source>
        <strain evidence="2 3">E85</strain>
    </source>
</reference>
<evidence type="ECO:0000313" key="2">
    <source>
        <dbReference type="EMBL" id="PWG65857.1"/>
    </source>
</evidence>
<evidence type="ECO:0000256" key="1">
    <source>
        <dbReference type="SAM" id="Phobius"/>
    </source>
</evidence>
<keyword evidence="1" id="KW-1133">Transmembrane helix</keyword>
<evidence type="ECO:0000313" key="3">
    <source>
        <dbReference type="Proteomes" id="UP000245474"/>
    </source>
</evidence>
<sequence>MPQPPASRGAGAGGGAAAFAAPVSVHAHIADGHLGATAMNNIIYIVGFVVIVLAILSFLGLR</sequence>
<comment type="caution">
    <text evidence="2">The sequence shown here is derived from an EMBL/GenBank/DDBJ whole genome shotgun (WGS) entry which is preliminary data.</text>
</comment>
<keyword evidence="3" id="KW-1185">Reference proteome</keyword>
<name>A0A2U2N9S5_9GAMM</name>
<accession>A0A2U2N9S5</accession>